<keyword evidence="3" id="KW-1185">Reference proteome</keyword>
<name>A0A6A6DRD8_9PEZI</name>
<protein>
    <submittedName>
        <fullName evidence="2">Uncharacterized protein</fullName>
    </submittedName>
</protein>
<evidence type="ECO:0000256" key="1">
    <source>
        <dbReference type="SAM" id="MobiDB-lite"/>
    </source>
</evidence>
<gene>
    <name evidence="2" type="ORF">K469DRAFT_590896</name>
</gene>
<feature type="region of interest" description="Disordered" evidence="1">
    <location>
        <begin position="76"/>
        <end position="97"/>
    </location>
</feature>
<dbReference type="OrthoDB" id="5426797at2759"/>
<sequence>LNGNVKVDLPTRSTVPYEFPERAVITGLLSQPLNELEGEQAMKLRIKFIHNLVKYSHRVESPPGGTPSKVINIQSMSEGDRSVMGVKRSASNANSAY</sequence>
<feature type="non-terminal residue" evidence="2">
    <location>
        <position position="1"/>
    </location>
</feature>
<accession>A0A6A6DRD8</accession>
<proteinExistence type="predicted"/>
<dbReference type="AlphaFoldDB" id="A0A6A6DRD8"/>
<dbReference type="Proteomes" id="UP000800200">
    <property type="component" value="Unassembled WGS sequence"/>
</dbReference>
<reference evidence="2" key="1">
    <citation type="journal article" date="2020" name="Stud. Mycol.">
        <title>101 Dothideomycetes genomes: a test case for predicting lifestyles and emergence of pathogens.</title>
        <authorList>
            <person name="Haridas S."/>
            <person name="Albert R."/>
            <person name="Binder M."/>
            <person name="Bloem J."/>
            <person name="Labutti K."/>
            <person name="Salamov A."/>
            <person name="Andreopoulos B."/>
            <person name="Baker S."/>
            <person name="Barry K."/>
            <person name="Bills G."/>
            <person name="Bluhm B."/>
            <person name="Cannon C."/>
            <person name="Castanera R."/>
            <person name="Culley D."/>
            <person name="Daum C."/>
            <person name="Ezra D."/>
            <person name="Gonzalez J."/>
            <person name="Henrissat B."/>
            <person name="Kuo A."/>
            <person name="Liang C."/>
            <person name="Lipzen A."/>
            <person name="Lutzoni F."/>
            <person name="Magnuson J."/>
            <person name="Mondo S."/>
            <person name="Nolan M."/>
            <person name="Ohm R."/>
            <person name="Pangilinan J."/>
            <person name="Park H.-J."/>
            <person name="Ramirez L."/>
            <person name="Alfaro M."/>
            <person name="Sun H."/>
            <person name="Tritt A."/>
            <person name="Yoshinaga Y."/>
            <person name="Zwiers L.-H."/>
            <person name="Turgeon B."/>
            <person name="Goodwin S."/>
            <person name="Spatafora J."/>
            <person name="Crous P."/>
            <person name="Grigoriev I."/>
        </authorList>
    </citation>
    <scope>NUCLEOTIDE SEQUENCE</scope>
    <source>
        <strain evidence="2">CBS 207.26</strain>
    </source>
</reference>
<evidence type="ECO:0000313" key="3">
    <source>
        <dbReference type="Proteomes" id="UP000800200"/>
    </source>
</evidence>
<dbReference type="EMBL" id="ML994655">
    <property type="protein sequence ID" value="KAF2180858.1"/>
    <property type="molecule type" value="Genomic_DNA"/>
</dbReference>
<evidence type="ECO:0000313" key="2">
    <source>
        <dbReference type="EMBL" id="KAF2180858.1"/>
    </source>
</evidence>
<organism evidence="2 3">
    <name type="scientific">Zopfia rhizophila CBS 207.26</name>
    <dbReference type="NCBI Taxonomy" id="1314779"/>
    <lineage>
        <taxon>Eukaryota</taxon>
        <taxon>Fungi</taxon>
        <taxon>Dikarya</taxon>
        <taxon>Ascomycota</taxon>
        <taxon>Pezizomycotina</taxon>
        <taxon>Dothideomycetes</taxon>
        <taxon>Dothideomycetes incertae sedis</taxon>
        <taxon>Zopfiaceae</taxon>
        <taxon>Zopfia</taxon>
    </lineage>
</organism>